<dbReference type="SUPFAM" id="SSF55464">
    <property type="entry name" value="Origin of replication-binding domain, RBD-like"/>
    <property type="match status" value="1"/>
</dbReference>
<dbReference type="AlphaFoldDB" id="A0A934W4A5"/>
<dbReference type="Gene3D" id="3.40.50.300">
    <property type="entry name" value="P-loop containing nucleotide triphosphate hydrolases"/>
    <property type="match status" value="2"/>
</dbReference>
<evidence type="ECO:0000313" key="5">
    <source>
        <dbReference type="Proteomes" id="UP000636458"/>
    </source>
</evidence>
<feature type="region of interest" description="Disordered" evidence="2">
    <location>
        <begin position="1055"/>
        <end position="1074"/>
    </location>
</feature>
<dbReference type="InterPro" id="IPR027417">
    <property type="entry name" value="P-loop_NTPase"/>
</dbReference>
<feature type="compositionally biased region" description="Basic and acidic residues" evidence="2">
    <location>
        <begin position="1099"/>
        <end position="1119"/>
    </location>
</feature>
<dbReference type="InterPro" id="IPR014862">
    <property type="entry name" value="TrwC"/>
</dbReference>
<reference evidence="4" key="1">
    <citation type="submission" date="2021-01" db="EMBL/GenBank/DDBJ databases">
        <title>Lacisediminihabitans sp. nov. strain G11-30, isolated from Antarctic Soil.</title>
        <authorList>
            <person name="Li J."/>
        </authorList>
    </citation>
    <scope>NUCLEOTIDE SEQUENCE</scope>
    <source>
        <strain evidence="4">G11-30</strain>
    </source>
</reference>
<proteinExistence type="predicted"/>
<dbReference type="Gene3D" id="2.30.30.940">
    <property type="match status" value="1"/>
</dbReference>
<feature type="region of interest" description="Disordered" evidence="2">
    <location>
        <begin position="1099"/>
        <end position="1145"/>
    </location>
</feature>
<name>A0A934W4A5_9MICO</name>
<organism evidence="4 5">
    <name type="scientific">Lacisediminihabitans changchengi</name>
    <dbReference type="NCBI Taxonomy" id="2787634"/>
    <lineage>
        <taxon>Bacteria</taxon>
        <taxon>Bacillati</taxon>
        <taxon>Actinomycetota</taxon>
        <taxon>Actinomycetes</taxon>
        <taxon>Micrococcales</taxon>
        <taxon>Microbacteriaceae</taxon>
        <taxon>Lacisediminihabitans</taxon>
    </lineage>
</organism>
<keyword evidence="1" id="KW-0175">Coiled coil</keyword>
<keyword evidence="5" id="KW-1185">Reference proteome</keyword>
<evidence type="ECO:0000259" key="3">
    <source>
        <dbReference type="Pfam" id="PF08751"/>
    </source>
</evidence>
<dbReference type="EMBL" id="JAEPES010000005">
    <property type="protein sequence ID" value="MBK4348751.1"/>
    <property type="molecule type" value="Genomic_DNA"/>
</dbReference>
<dbReference type="Proteomes" id="UP000636458">
    <property type="component" value="Unassembled WGS sequence"/>
</dbReference>
<feature type="compositionally biased region" description="Polar residues" evidence="2">
    <location>
        <begin position="1056"/>
        <end position="1065"/>
    </location>
</feature>
<sequence>MKGGVILFRGAGADARRYLESDRSRADDYYLEGGVALAEFSAVNGAGEVIGEVGLTPDEYASWVDWANPLTGESMGAPRQAGSGRRGSPRFAEMVVNAPKSLSIAAALHPEVSEALDAAQADAVGEIRRWLGQHSVTRVGPRGRQEVVPVEQLETVSVVHRTSRAGDPHWHIHFQIGTRVWAAGAWWGLDTGALFKQQGAIRALGTAVIAAHPQLAATLEAHGLTLDPVTGEVAELERYNRVMSKRAEQVTRNLTMFEADWRAKHPGQEPGPVDRSRLEAMAWDHERPHKKPAALGGEAAWRAELAKLGYAPSPTRVLARVPVSLDDLSVQRVASRALDRCAAAASTWTVHTVQERVTGIITEAGVRATPEALRDMVAMSTRLAVEDCLSVLPPESVQPDHVAHLTTVHVVAVETRLRDMLAARATKGVHRVSEVTGLAGKGNLDPDQAHAAAAIAGTESLVVVEGAAGAGKTTMLGAAIETAAGQGRATRVVTPTKKAADVAAQELGVSTDSVAKLVHEHGWRWNADGVWTRLAIGDTDPENGSTYSGPSVTARLTRGERIVVDEAGILDQDTALALLTVADEHDATLALVGDRAQLSAVGRGGVLDIAAQLAGRTYDMTTVHRFTDPEYAKLTVQMRGGERPALLFDRLHDLGLVVLHDSDEAVQESIAGDARDGEAITTATNDEARELNARIRDQRVQRGAVDDTRTTTGSDGLSIGRGDVIQTRQNNADLQVANRQTWTVQAVGQDGTVWAKENATGRKQQHTVRLPAEYASQYMHLAYATTAYGVQGATVPKSHTILTDALDAAGLYVGMTRGRTTNRLHIVAADLDDAREQFTAALERDHADRGLEIATQAAHDAVAGLTANGPVRVVNAERARLTQQIKHASQQADKWAHAVAALVRQADAHQAESDEQQETVAPADIRAAEVRAEVVAPLIERATTDGIAYITSRERMWEANTARAGRLSKRATNRVATQATSEHRAIETAARQRWGGLPETLAGLLPWAASVVEQEADANPRVSQARQHTTDAQQEQQRLIARQSRERADLHRQMFGNHTSGSAQAQAARWREHAETARRDLAAIEALPPVEAAQLIRNRTEQEQAQRTAADRTLAERRARAGRLHVFTRRPPDRGPIPPDRGLGR</sequence>
<evidence type="ECO:0000256" key="1">
    <source>
        <dbReference type="SAM" id="Coils"/>
    </source>
</evidence>
<feature type="domain" description="TrwC relaxase" evidence="3">
    <location>
        <begin position="14"/>
        <end position="307"/>
    </location>
</feature>
<dbReference type="NCBIfam" id="NF041492">
    <property type="entry name" value="MobF"/>
    <property type="match status" value="1"/>
</dbReference>
<dbReference type="Pfam" id="PF13604">
    <property type="entry name" value="AAA_30"/>
    <property type="match status" value="1"/>
</dbReference>
<dbReference type="SUPFAM" id="SSF52540">
    <property type="entry name" value="P-loop containing nucleoside triphosphate hydrolases"/>
    <property type="match status" value="2"/>
</dbReference>
<protein>
    <submittedName>
        <fullName evidence="4">AAA family ATPase</fullName>
    </submittedName>
</protein>
<comment type="caution">
    <text evidence="4">The sequence shown here is derived from an EMBL/GenBank/DDBJ whole genome shotgun (WGS) entry which is preliminary data.</text>
</comment>
<dbReference type="Pfam" id="PF08751">
    <property type="entry name" value="TrwC"/>
    <property type="match status" value="1"/>
</dbReference>
<evidence type="ECO:0000256" key="2">
    <source>
        <dbReference type="SAM" id="MobiDB-lite"/>
    </source>
</evidence>
<dbReference type="CDD" id="cd18809">
    <property type="entry name" value="SF1_C_RecD"/>
    <property type="match status" value="1"/>
</dbReference>
<feature type="region of interest" description="Disordered" evidence="2">
    <location>
        <begin position="701"/>
        <end position="721"/>
    </location>
</feature>
<feature type="coiled-coil region" evidence="1">
    <location>
        <begin position="871"/>
        <end position="919"/>
    </location>
</feature>
<gene>
    <name evidence="4" type="ORF">IV501_13995</name>
</gene>
<evidence type="ECO:0000313" key="4">
    <source>
        <dbReference type="EMBL" id="MBK4348751.1"/>
    </source>
</evidence>
<dbReference type="RefSeq" id="WP_200556999.1">
    <property type="nucleotide sequence ID" value="NZ_JAEPES010000005.1"/>
</dbReference>
<accession>A0A934W4A5</accession>